<protein>
    <submittedName>
        <fullName evidence="1">Uncharacterized protein</fullName>
    </submittedName>
</protein>
<reference evidence="1" key="1">
    <citation type="submission" date="2016-03" db="EMBL/GenBank/DDBJ databases">
        <title>Draft genome sequence of Rosellinia necatrix.</title>
        <authorList>
            <person name="Kanematsu S."/>
        </authorList>
    </citation>
    <scope>NUCLEOTIDE SEQUENCE [LARGE SCALE GENOMIC DNA]</scope>
    <source>
        <strain evidence="1">W97</strain>
    </source>
</reference>
<dbReference type="Proteomes" id="UP000054516">
    <property type="component" value="Unassembled WGS sequence"/>
</dbReference>
<gene>
    <name evidence="1" type="ORF">SAMD00023353_0102310</name>
</gene>
<evidence type="ECO:0000313" key="2">
    <source>
        <dbReference type="Proteomes" id="UP000054516"/>
    </source>
</evidence>
<proteinExistence type="predicted"/>
<evidence type="ECO:0000313" key="1">
    <source>
        <dbReference type="EMBL" id="GAW25052.1"/>
    </source>
</evidence>
<organism evidence="1">
    <name type="scientific">Rosellinia necatrix</name>
    <name type="common">White root-rot fungus</name>
    <dbReference type="NCBI Taxonomy" id="77044"/>
    <lineage>
        <taxon>Eukaryota</taxon>
        <taxon>Fungi</taxon>
        <taxon>Dikarya</taxon>
        <taxon>Ascomycota</taxon>
        <taxon>Pezizomycotina</taxon>
        <taxon>Sordariomycetes</taxon>
        <taxon>Xylariomycetidae</taxon>
        <taxon>Xylariales</taxon>
        <taxon>Xylariaceae</taxon>
        <taxon>Rosellinia</taxon>
    </lineage>
</organism>
<dbReference type="EMBL" id="DF977446">
    <property type="protein sequence ID" value="GAW25052.1"/>
    <property type="molecule type" value="Genomic_DNA"/>
</dbReference>
<accession>A0A1S8A4Z5</accession>
<sequence length="56" mass="5586">MQILEGAADPTEMFPLLAARFGGADAVAASSLQGEIVGSFAKLAVTHVALLSLAAS</sequence>
<keyword evidence="2" id="KW-1185">Reference proteome</keyword>
<dbReference type="AlphaFoldDB" id="A0A1S8A4Z5"/>
<name>A0A1S8A4Z5_ROSNE</name>